<dbReference type="RefSeq" id="WP_190130755.1">
    <property type="nucleotide sequence ID" value="NZ_BNBD01000007.1"/>
</dbReference>
<dbReference type="Proteomes" id="UP000638313">
    <property type="component" value="Unassembled WGS sequence"/>
</dbReference>
<dbReference type="AlphaFoldDB" id="A0A919B5N9"/>
<gene>
    <name evidence="1" type="ORF">GCM10010218_37180</name>
</gene>
<dbReference type="EMBL" id="BNBD01000007">
    <property type="protein sequence ID" value="GHF52298.1"/>
    <property type="molecule type" value="Genomic_DNA"/>
</dbReference>
<dbReference type="Pfam" id="PF20226">
    <property type="entry name" value="DUF6585"/>
    <property type="match status" value="1"/>
</dbReference>
<comment type="caution">
    <text evidence="1">The sequence shown here is derived from an EMBL/GenBank/DDBJ whole genome shotgun (WGS) entry which is preliminary data.</text>
</comment>
<dbReference type="InterPro" id="IPR046492">
    <property type="entry name" value="DUF6585"/>
</dbReference>
<sequence>MTAPEPRTGGEELLLARISAAAGRARIGKRRATYAATARTVPARTAPSRGAGGALAYPWHLCRIWYDRCARYVRWPAATAGTVARLDLYERGMTVTVHDRIHVVRYESAAVFQEVTRHRDDPARFTTAYTLTALGGECIVLRSTSERGGGTAAWGPELQRAVAQARLPRALAALRDGERLAFGDFRLSAEEIVCGKAAARWELVERTAIRNGRVEVHVGGAGPLLACDVSGVPNLFLFWTLVERLRPGDGDA</sequence>
<proteinExistence type="predicted"/>
<accession>A0A919B5N9</accession>
<evidence type="ECO:0000313" key="1">
    <source>
        <dbReference type="EMBL" id="GHF52298.1"/>
    </source>
</evidence>
<protein>
    <submittedName>
        <fullName evidence="1">Uncharacterized protein</fullName>
    </submittedName>
</protein>
<organism evidence="1 2">
    <name type="scientific">Streptomyces mashuensis</name>
    <dbReference type="NCBI Taxonomy" id="33904"/>
    <lineage>
        <taxon>Bacteria</taxon>
        <taxon>Bacillati</taxon>
        <taxon>Actinomycetota</taxon>
        <taxon>Actinomycetes</taxon>
        <taxon>Kitasatosporales</taxon>
        <taxon>Streptomycetaceae</taxon>
        <taxon>Streptomyces</taxon>
    </lineage>
</organism>
<evidence type="ECO:0000313" key="2">
    <source>
        <dbReference type="Proteomes" id="UP000638313"/>
    </source>
</evidence>
<reference evidence="1" key="2">
    <citation type="submission" date="2020-09" db="EMBL/GenBank/DDBJ databases">
        <authorList>
            <person name="Sun Q."/>
            <person name="Ohkuma M."/>
        </authorList>
    </citation>
    <scope>NUCLEOTIDE SEQUENCE</scope>
    <source>
        <strain evidence="1">JCM 4059</strain>
    </source>
</reference>
<reference evidence="1" key="1">
    <citation type="journal article" date="2014" name="Int. J. Syst. Evol. Microbiol.">
        <title>Complete genome sequence of Corynebacterium casei LMG S-19264T (=DSM 44701T), isolated from a smear-ripened cheese.</title>
        <authorList>
            <consortium name="US DOE Joint Genome Institute (JGI-PGF)"/>
            <person name="Walter F."/>
            <person name="Albersmeier A."/>
            <person name="Kalinowski J."/>
            <person name="Ruckert C."/>
        </authorList>
    </citation>
    <scope>NUCLEOTIDE SEQUENCE</scope>
    <source>
        <strain evidence="1">JCM 4059</strain>
    </source>
</reference>
<keyword evidence="2" id="KW-1185">Reference proteome</keyword>
<name>A0A919B5N9_9ACTN</name>